<feature type="compositionally biased region" description="Basic residues" evidence="1">
    <location>
        <begin position="48"/>
        <end position="65"/>
    </location>
</feature>
<proteinExistence type="predicted"/>
<feature type="compositionally biased region" description="Basic and acidic residues" evidence="1">
    <location>
        <begin position="85"/>
        <end position="102"/>
    </location>
</feature>
<dbReference type="AlphaFoldDB" id="S8BMX0"/>
<dbReference type="OrthoDB" id="2135053at2759"/>
<feature type="compositionally biased region" description="Basic and acidic residues" evidence="1">
    <location>
        <begin position="252"/>
        <end position="262"/>
    </location>
</feature>
<comment type="caution">
    <text evidence="2">The sequence shown here is derived from an EMBL/GenBank/DDBJ whole genome shotgun (WGS) entry which is preliminary data.</text>
</comment>
<dbReference type="HOGENOM" id="CLU_1004620_0_0_1"/>
<evidence type="ECO:0000313" key="3">
    <source>
        <dbReference type="Proteomes" id="UP000015100"/>
    </source>
</evidence>
<dbReference type="PANTHER" id="PTHR41805:SF1">
    <property type="entry name" value="RRNA-PROCESSING PROTEIN FYV7"/>
    <property type="match status" value="1"/>
</dbReference>
<dbReference type="eggNOG" id="ENOG502SBYU">
    <property type="taxonomic scope" value="Eukaryota"/>
</dbReference>
<feature type="compositionally biased region" description="Pro residues" evidence="1">
    <location>
        <begin position="1"/>
        <end position="10"/>
    </location>
</feature>
<sequence>MPKRPSPPPTDGHRHKKPRVSFSKDAQSSGKRKGFSVGPSNLPDGTYRRKTQKIKQTLIHRAKLRKGLEKIKRDEGISNAPRNSSRSEDTHDNEEKEDEAAARARRRMEAAMQSDDGAESEEDDVDGGKDIAEDTNESRKPERSLHDADSSISETQGIPRDNPEADADDPRTHPSRQAYTRRPKQSRYKNEITISKRVREIRAERERVEKAKAAAAERRERDRKSRNKAMGAGKNAKTNTGQIKLGRQSKSLLDKVERLVKG</sequence>
<reference evidence="2 3" key="1">
    <citation type="journal article" date="2013" name="PLoS Genet.">
        <title>Genomic mechanisms accounting for the adaptation to parasitism in nematode-trapping fungi.</title>
        <authorList>
            <person name="Meerupati T."/>
            <person name="Andersson K.M."/>
            <person name="Friman E."/>
            <person name="Kumar D."/>
            <person name="Tunlid A."/>
            <person name="Ahren D."/>
        </authorList>
    </citation>
    <scope>NUCLEOTIDE SEQUENCE [LARGE SCALE GENOMIC DNA]</scope>
    <source>
        <strain evidence="2 3">CBS 200.50</strain>
    </source>
</reference>
<feature type="compositionally biased region" description="Basic and acidic residues" evidence="1">
    <location>
        <begin position="197"/>
        <end position="223"/>
    </location>
</feature>
<dbReference type="OMA" id="HPTRELM"/>
<accession>S8BMX0</accession>
<feature type="compositionally biased region" description="Basic and acidic residues" evidence="1">
    <location>
        <begin position="66"/>
        <end position="76"/>
    </location>
</feature>
<protein>
    <recommendedName>
        <fullName evidence="4">rRNA-processing protein FYV7</fullName>
    </recommendedName>
</protein>
<name>S8BMX0_DACHA</name>
<organism evidence="2 3">
    <name type="scientific">Dactylellina haptotyla (strain CBS 200.50)</name>
    <name type="common">Nematode-trapping fungus</name>
    <name type="synonym">Monacrosporium haptotylum</name>
    <dbReference type="NCBI Taxonomy" id="1284197"/>
    <lineage>
        <taxon>Eukaryota</taxon>
        <taxon>Fungi</taxon>
        <taxon>Dikarya</taxon>
        <taxon>Ascomycota</taxon>
        <taxon>Pezizomycotina</taxon>
        <taxon>Orbiliomycetes</taxon>
        <taxon>Orbiliales</taxon>
        <taxon>Orbiliaceae</taxon>
        <taxon>Dactylellina</taxon>
    </lineage>
</organism>
<dbReference type="PANTHER" id="PTHR41805">
    <property type="entry name" value="EXPRESSED PROTEIN"/>
    <property type="match status" value="1"/>
</dbReference>
<reference evidence="3" key="2">
    <citation type="submission" date="2013-04" db="EMBL/GenBank/DDBJ databases">
        <title>Genomic mechanisms accounting for the adaptation to parasitism in nematode-trapping fungi.</title>
        <authorList>
            <person name="Ahren D.G."/>
        </authorList>
    </citation>
    <scope>NUCLEOTIDE SEQUENCE [LARGE SCALE GENOMIC DNA]</scope>
    <source>
        <strain evidence="3">CBS 200.50</strain>
    </source>
</reference>
<gene>
    <name evidence="2" type="ORF">H072_9901</name>
</gene>
<feature type="compositionally biased region" description="Acidic residues" evidence="1">
    <location>
        <begin position="116"/>
        <end position="125"/>
    </location>
</feature>
<dbReference type="Proteomes" id="UP000015100">
    <property type="component" value="Unassembled WGS sequence"/>
</dbReference>
<dbReference type="EMBL" id="AQGS01000867">
    <property type="protein sequence ID" value="EPS36567.1"/>
    <property type="molecule type" value="Genomic_DNA"/>
</dbReference>
<evidence type="ECO:0000256" key="1">
    <source>
        <dbReference type="SAM" id="MobiDB-lite"/>
    </source>
</evidence>
<feature type="region of interest" description="Disordered" evidence="1">
    <location>
        <begin position="1"/>
        <end position="262"/>
    </location>
</feature>
<feature type="compositionally biased region" description="Basic and acidic residues" evidence="1">
    <location>
        <begin position="126"/>
        <end position="149"/>
    </location>
</feature>
<evidence type="ECO:0008006" key="4">
    <source>
        <dbReference type="Google" id="ProtNLM"/>
    </source>
</evidence>
<evidence type="ECO:0000313" key="2">
    <source>
        <dbReference type="EMBL" id="EPS36567.1"/>
    </source>
</evidence>
<keyword evidence="3" id="KW-1185">Reference proteome</keyword>